<keyword evidence="8 12" id="KW-0067">ATP-binding</keyword>
<sequence length="211" mass="24167">MNSKFITIEGLEGAGKTTSCRIVAKILYKYGIDDIIHTREPGGTPLSEKLRQLLKNDMHNKESLTHYAELFVVSAARVQLVENVIKPALARGTWVIGDRHELSSQAYQGGGRKISHDFIRCLKEETLGNFTPDLTLYLDIPPETSLQRVKERGQLDRIEKESLHFFTRIRNQYLAIAQSDTRIYTIDANRSKAKVKTDIENIINRWLREIN</sequence>
<reference evidence="14 15" key="1">
    <citation type="submission" date="2019-02" db="EMBL/GenBank/DDBJ databases">
        <authorList>
            <person name="Manzano-Marin A."/>
            <person name="Manzano-Marin A."/>
        </authorList>
    </citation>
    <scope>NUCLEOTIDE SEQUENCE [LARGE SCALE GENOMIC DNA]</scope>
    <source>
        <strain evidence="14 15">ErCisplendens</strain>
    </source>
</reference>
<dbReference type="Proteomes" id="UP000294392">
    <property type="component" value="Chromosome"/>
</dbReference>
<keyword evidence="4 12" id="KW-0808">Transferase</keyword>
<dbReference type="InterPro" id="IPR027417">
    <property type="entry name" value="P-loop_NTPase"/>
</dbReference>
<dbReference type="InterPro" id="IPR018094">
    <property type="entry name" value="Thymidylate_kinase"/>
</dbReference>
<evidence type="ECO:0000256" key="4">
    <source>
        <dbReference type="ARBA" id="ARBA00022679"/>
    </source>
</evidence>
<dbReference type="GO" id="GO:0006233">
    <property type="term" value="P:dTDP biosynthetic process"/>
    <property type="evidence" value="ECO:0007669"/>
    <property type="project" value="InterPro"/>
</dbReference>
<comment type="catalytic activity">
    <reaction evidence="10 12">
        <text>dTMP + ATP = dTDP + ADP</text>
        <dbReference type="Rhea" id="RHEA:13517"/>
        <dbReference type="ChEBI" id="CHEBI:30616"/>
        <dbReference type="ChEBI" id="CHEBI:58369"/>
        <dbReference type="ChEBI" id="CHEBI:63528"/>
        <dbReference type="ChEBI" id="CHEBI:456216"/>
        <dbReference type="EC" id="2.7.4.9"/>
    </reaction>
</comment>
<evidence type="ECO:0000256" key="5">
    <source>
        <dbReference type="ARBA" id="ARBA00022727"/>
    </source>
</evidence>
<dbReference type="EC" id="2.7.4.9" evidence="2 12"/>
<keyword evidence="5 12" id="KW-0545">Nucleotide biosynthesis</keyword>
<evidence type="ECO:0000256" key="8">
    <source>
        <dbReference type="ARBA" id="ARBA00022840"/>
    </source>
</evidence>
<proteinExistence type="inferred from homology"/>
<dbReference type="PROSITE" id="PS01331">
    <property type="entry name" value="THYMIDYLATE_KINASE"/>
    <property type="match status" value="1"/>
</dbReference>
<feature type="binding site" evidence="12">
    <location>
        <begin position="10"/>
        <end position="17"/>
    </location>
    <ligand>
        <name>ATP</name>
        <dbReference type="ChEBI" id="CHEBI:30616"/>
    </ligand>
</feature>
<evidence type="ECO:0000256" key="11">
    <source>
        <dbReference type="ARBA" id="ARBA00057735"/>
    </source>
</evidence>
<organism evidence="14 15">
    <name type="scientific">Candidatus Erwinia haradaeae</name>
    <dbReference type="NCBI Taxonomy" id="1922217"/>
    <lineage>
        <taxon>Bacteria</taxon>
        <taxon>Pseudomonadati</taxon>
        <taxon>Pseudomonadota</taxon>
        <taxon>Gammaproteobacteria</taxon>
        <taxon>Enterobacterales</taxon>
        <taxon>Erwiniaceae</taxon>
        <taxon>Erwinia</taxon>
    </lineage>
</organism>
<dbReference type="SUPFAM" id="SSF52540">
    <property type="entry name" value="P-loop containing nucleoside triphosphate hydrolases"/>
    <property type="match status" value="1"/>
</dbReference>
<dbReference type="AlphaFoldDB" id="A0A451DN30"/>
<keyword evidence="6 12" id="KW-0547">Nucleotide-binding</keyword>
<dbReference type="InterPro" id="IPR039430">
    <property type="entry name" value="Thymidylate_kin-like_dom"/>
</dbReference>
<comment type="function">
    <text evidence="11 12">Phosphorylation of dTMP to form dTDP in both de novo and salvage pathways of dTTP synthesis.</text>
</comment>
<dbReference type="CDD" id="cd01672">
    <property type="entry name" value="TMPK"/>
    <property type="match status" value="1"/>
</dbReference>
<evidence type="ECO:0000313" key="15">
    <source>
        <dbReference type="Proteomes" id="UP000294392"/>
    </source>
</evidence>
<evidence type="ECO:0000259" key="13">
    <source>
        <dbReference type="Pfam" id="PF02223"/>
    </source>
</evidence>
<dbReference type="HAMAP" id="MF_00165">
    <property type="entry name" value="Thymidylate_kinase"/>
    <property type="match status" value="1"/>
</dbReference>
<evidence type="ECO:0000256" key="1">
    <source>
        <dbReference type="ARBA" id="ARBA00009776"/>
    </source>
</evidence>
<comment type="similarity">
    <text evidence="1 12">Belongs to the thymidylate kinase family.</text>
</comment>
<evidence type="ECO:0000256" key="2">
    <source>
        <dbReference type="ARBA" id="ARBA00012980"/>
    </source>
</evidence>
<feature type="domain" description="Thymidylate kinase-like" evidence="13">
    <location>
        <begin position="8"/>
        <end position="199"/>
    </location>
</feature>
<dbReference type="Pfam" id="PF02223">
    <property type="entry name" value="Thymidylate_kin"/>
    <property type="match status" value="1"/>
</dbReference>
<evidence type="ECO:0000256" key="7">
    <source>
        <dbReference type="ARBA" id="ARBA00022777"/>
    </source>
</evidence>
<evidence type="ECO:0000256" key="9">
    <source>
        <dbReference type="ARBA" id="ARBA00029962"/>
    </source>
</evidence>
<protein>
    <recommendedName>
        <fullName evidence="3 12">Thymidylate kinase</fullName>
        <ecNumber evidence="2 12">2.7.4.9</ecNumber>
    </recommendedName>
    <alternativeName>
        <fullName evidence="9 12">dTMP kinase</fullName>
    </alternativeName>
</protein>
<evidence type="ECO:0000256" key="3">
    <source>
        <dbReference type="ARBA" id="ARBA00017144"/>
    </source>
</evidence>
<dbReference type="PANTHER" id="PTHR10344">
    <property type="entry name" value="THYMIDYLATE KINASE"/>
    <property type="match status" value="1"/>
</dbReference>
<dbReference type="InterPro" id="IPR018095">
    <property type="entry name" value="Thymidylate_kin_CS"/>
</dbReference>
<dbReference type="GO" id="GO:0005524">
    <property type="term" value="F:ATP binding"/>
    <property type="evidence" value="ECO:0007669"/>
    <property type="project" value="UniProtKB-UniRule"/>
</dbReference>
<dbReference type="RefSeq" id="WP_157990480.1">
    <property type="nucleotide sequence ID" value="NZ_LR217735.1"/>
</dbReference>
<dbReference type="Gene3D" id="3.40.50.300">
    <property type="entry name" value="P-loop containing nucleotide triphosphate hydrolases"/>
    <property type="match status" value="1"/>
</dbReference>
<dbReference type="GO" id="GO:0006235">
    <property type="term" value="P:dTTP biosynthetic process"/>
    <property type="evidence" value="ECO:0007669"/>
    <property type="project" value="UniProtKB-UniRule"/>
</dbReference>
<accession>A0A451DN30</accession>
<name>A0A451DN30_9GAMM</name>
<gene>
    <name evidence="12 14" type="primary">tmk</name>
    <name evidence="14" type="ORF">ERCISPPA3004_439</name>
</gene>
<dbReference type="PANTHER" id="PTHR10344:SF4">
    <property type="entry name" value="UMP-CMP KINASE 2, MITOCHONDRIAL"/>
    <property type="match status" value="1"/>
</dbReference>
<evidence type="ECO:0000256" key="10">
    <source>
        <dbReference type="ARBA" id="ARBA00048743"/>
    </source>
</evidence>
<evidence type="ECO:0000256" key="6">
    <source>
        <dbReference type="ARBA" id="ARBA00022741"/>
    </source>
</evidence>
<dbReference type="OrthoDB" id="9774907at2"/>
<dbReference type="GO" id="GO:0005829">
    <property type="term" value="C:cytosol"/>
    <property type="evidence" value="ECO:0007669"/>
    <property type="project" value="TreeGrafter"/>
</dbReference>
<evidence type="ECO:0000256" key="12">
    <source>
        <dbReference type="HAMAP-Rule" id="MF_00165"/>
    </source>
</evidence>
<dbReference type="FunFam" id="3.40.50.300:FF:000225">
    <property type="entry name" value="Thymidylate kinase"/>
    <property type="match status" value="1"/>
</dbReference>
<keyword evidence="7 12" id="KW-0418">Kinase</keyword>
<dbReference type="GO" id="GO:0006227">
    <property type="term" value="P:dUDP biosynthetic process"/>
    <property type="evidence" value="ECO:0007669"/>
    <property type="project" value="TreeGrafter"/>
</dbReference>
<evidence type="ECO:0000313" key="14">
    <source>
        <dbReference type="EMBL" id="VFP88148.1"/>
    </source>
</evidence>
<dbReference type="NCBIfam" id="TIGR00041">
    <property type="entry name" value="DTMP_kinase"/>
    <property type="match status" value="1"/>
</dbReference>
<dbReference type="GO" id="GO:0004798">
    <property type="term" value="F:dTMP kinase activity"/>
    <property type="evidence" value="ECO:0007669"/>
    <property type="project" value="UniProtKB-UniRule"/>
</dbReference>
<dbReference type="EMBL" id="LR217735">
    <property type="protein sequence ID" value="VFP88148.1"/>
    <property type="molecule type" value="Genomic_DNA"/>
</dbReference>